<gene>
    <name evidence="2" type="ORF">Cvel_6297</name>
</gene>
<name>A0A0G4HCQ9_9ALVE</name>
<evidence type="ECO:0000313" key="2">
    <source>
        <dbReference type="EMBL" id="CEM41606.1"/>
    </source>
</evidence>
<protein>
    <submittedName>
        <fullName evidence="2">Uncharacterized protein</fullName>
    </submittedName>
</protein>
<dbReference type="SMART" id="SM01388">
    <property type="entry name" value="Mob1_phocein"/>
    <property type="match status" value="1"/>
</dbReference>
<evidence type="ECO:0000256" key="1">
    <source>
        <dbReference type="SAM" id="MobiDB-lite"/>
    </source>
</evidence>
<sequence>MQGQGIDWAKGRTAVATQRNTLGFPQGSTLALISANAKATLGMGNLKLAVKKPPNVDQDEWIAVKTMDMYNEVGLLWSATADFCTDLGCPIMAAGTKFEYRWAFRPDRPPEKISAPQYMEHLVKWCDAKLRDTTLFPIEPGVPFPPHFRQEVSGMLRRIFRVYAHVYYHHFKEVQKAGAEAHLNCCFKHFLFFVREFNLVSMEDLEPLKALVMEIERNYPDDPNAETNANANANAAPGAPSQPVQVPMAPNFPQETPGGGATPNGGQPLSPTGAPPKTAVRHGTPQKAAGTPPAAAAGGKSPTKK</sequence>
<dbReference type="Gene3D" id="1.20.140.30">
    <property type="entry name" value="MOB kinase activator"/>
    <property type="match status" value="1"/>
</dbReference>
<proteinExistence type="predicted"/>
<dbReference type="AlphaFoldDB" id="A0A0G4HCQ9"/>
<organism evidence="2">
    <name type="scientific">Chromera velia CCMP2878</name>
    <dbReference type="NCBI Taxonomy" id="1169474"/>
    <lineage>
        <taxon>Eukaryota</taxon>
        <taxon>Sar</taxon>
        <taxon>Alveolata</taxon>
        <taxon>Colpodellida</taxon>
        <taxon>Chromeraceae</taxon>
        <taxon>Chromera</taxon>
    </lineage>
</organism>
<feature type="compositionally biased region" description="Low complexity" evidence="1">
    <location>
        <begin position="225"/>
        <end position="239"/>
    </location>
</feature>
<accession>A0A0G4HCQ9</accession>
<dbReference type="PANTHER" id="PTHR22599">
    <property type="entry name" value="MPS ONE BINDER KINASE ACTIVATOR-LIKE MOB"/>
    <property type="match status" value="1"/>
</dbReference>
<dbReference type="SUPFAM" id="SSF101152">
    <property type="entry name" value="Mob1/phocein"/>
    <property type="match status" value="1"/>
</dbReference>
<feature type="region of interest" description="Disordered" evidence="1">
    <location>
        <begin position="221"/>
        <end position="305"/>
    </location>
</feature>
<dbReference type="VEuPathDB" id="CryptoDB:Cvel_6297"/>
<dbReference type="PhylomeDB" id="A0A0G4HCQ9"/>
<dbReference type="Pfam" id="PF03637">
    <property type="entry name" value="Mob1_phocein"/>
    <property type="match status" value="1"/>
</dbReference>
<reference evidence="2" key="1">
    <citation type="submission" date="2014-11" db="EMBL/GenBank/DDBJ databases">
        <authorList>
            <person name="Otto D Thomas"/>
            <person name="Naeem Raeece"/>
        </authorList>
    </citation>
    <scope>NUCLEOTIDE SEQUENCE</scope>
</reference>
<dbReference type="InterPro" id="IPR036703">
    <property type="entry name" value="MOB_kinase_act_sf"/>
</dbReference>
<dbReference type="EMBL" id="CDMZ01002268">
    <property type="protein sequence ID" value="CEM41606.1"/>
    <property type="molecule type" value="Genomic_DNA"/>
</dbReference>
<dbReference type="InterPro" id="IPR005301">
    <property type="entry name" value="MOB_kinase_act_fam"/>
</dbReference>
<feature type="compositionally biased region" description="Low complexity" evidence="1">
    <location>
        <begin position="283"/>
        <end position="305"/>
    </location>
</feature>